<proteinExistence type="predicted"/>
<dbReference type="EMBL" id="CP042997">
    <property type="protein sequence ID" value="QEH32908.1"/>
    <property type="molecule type" value="Genomic_DNA"/>
</dbReference>
<evidence type="ECO:0000256" key="1">
    <source>
        <dbReference type="SAM" id="MobiDB-lite"/>
    </source>
</evidence>
<dbReference type="KEGG" id="agv:OJF2_13930"/>
<dbReference type="Proteomes" id="UP000324233">
    <property type="component" value="Chromosome"/>
</dbReference>
<feature type="compositionally biased region" description="Basic and acidic residues" evidence="1">
    <location>
        <begin position="78"/>
        <end position="87"/>
    </location>
</feature>
<organism evidence="2 3">
    <name type="scientific">Aquisphaera giovannonii</name>
    <dbReference type="NCBI Taxonomy" id="406548"/>
    <lineage>
        <taxon>Bacteria</taxon>
        <taxon>Pseudomonadati</taxon>
        <taxon>Planctomycetota</taxon>
        <taxon>Planctomycetia</taxon>
        <taxon>Isosphaerales</taxon>
        <taxon>Isosphaeraceae</taxon>
        <taxon>Aquisphaera</taxon>
    </lineage>
</organism>
<evidence type="ECO:0000313" key="2">
    <source>
        <dbReference type="EMBL" id="QEH32908.1"/>
    </source>
</evidence>
<gene>
    <name evidence="2" type="ORF">OJF2_13930</name>
</gene>
<evidence type="ECO:0000313" key="3">
    <source>
        <dbReference type="Proteomes" id="UP000324233"/>
    </source>
</evidence>
<dbReference type="AlphaFoldDB" id="A0A5B9VXB5"/>
<name>A0A5B9VXB5_9BACT</name>
<keyword evidence="3" id="KW-1185">Reference proteome</keyword>
<feature type="region of interest" description="Disordered" evidence="1">
    <location>
        <begin position="75"/>
        <end position="108"/>
    </location>
</feature>
<sequence length="108" mass="11826">MKKLVGTVSSVDITAQLYDDGTWEVETPEGPNDRGAAAVFKHLFGPAGERGPVEGRRERQLRLAAEALDGFLLLAESTKSDDSDPGDRPPQTLDAPTRRRAHHNEQAY</sequence>
<protein>
    <submittedName>
        <fullName evidence="2">Uncharacterized protein</fullName>
    </submittedName>
</protein>
<accession>A0A5B9VXB5</accession>
<reference evidence="2 3" key="1">
    <citation type="submission" date="2019-08" db="EMBL/GenBank/DDBJ databases">
        <title>Deep-cultivation of Planctomycetes and their phenomic and genomic characterization uncovers novel biology.</title>
        <authorList>
            <person name="Wiegand S."/>
            <person name="Jogler M."/>
            <person name="Boedeker C."/>
            <person name="Pinto D."/>
            <person name="Vollmers J."/>
            <person name="Rivas-Marin E."/>
            <person name="Kohn T."/>
            <person name="Peeters S.H."/>
            <person name="Heuer A."/>
            <person name="Rast P."/>
            <person name="Oberbeckmann S."/>
            <person name="Bunk B."/>
            <person name="Jeske O."/>
            <person name="Meyerdierks A."/>
            <person name="Storesund J.E."/>
            <person name="Kallscheuer N."/>
            <person name="Luecker S."/>
            <person name="Lage O.M."/>
            <person name="Pohl T."/>
            <person name="Merkel B.J."/>
            <person name="Hornburger P."/>
            <person name="Mueller R.-W."/>
            <person name="Bruemmer F."/>
            <person name="Labrenz M."/>
            <person name="Spormann A.M."/>
            <person name="Op den Camp H."/>
            <person name="Overmann J."/>
            <person name="Amann R."/>
            <person name="Jetten M.S.M."/>
            <person name="Mascher T."/>
            <person name="Medema M.H."/>
            <person name="Devos D.P."/>
            <person name="Kaster A.-K."/>
            <person name="Ovreas L."/>
            <person name="Rohde M."/>
            <person name="Galperin M.Y."/>
            <person name="Jogler C."/>
        </authorList>
    </citation>
    <scope>NUCLEOTIDE SEQUENCE [LARGE SCALE GENOMIC DNA]</scope>
    <source>
        <strain evidence="2 3">OJF2</strain>
    </source>
</reference>